<evidence type="ECO:0000313" key="3">
    <source>
        <dbReference type="EMBL" id="WAL65848.1"/>
    </source>
</evidence>
<organism evidence="3 4">
    <name type="scientific">Amycolatopsis cynarae</name>
    <dbReference type="NCBI Taxonomy" id="2995223"/>
    <lineage>
        <taxon>Bacteria</taxon>
        <taxon>Bacillati</taxon>
        <taxon>Actinomycetota</taxon>
        <taxon>Actinomycetes</taxon>
        <taxon>Pseudonocardiales</taxon>
        <taxon>Pseudonocardiaceae</taxon>
        <taxon>Amycolatopsis</taxon>
    </lineage>
</organism>
<accession>A0ABY7B3N8</accession>
<evidence type="ECO:0000313" key="4">
    <source>
        <dbReference type="Proteomes" id="UP001163203"/>
    </source>
</evidence>
<feature type="region of interest" description="Disordered" evidence="1">
    <location>
        <begin position="451"/>
        <end position="472"/>
    </location>
</feature>
<keyword evidence="4" id="KW-1185">Reference proteome</keyword>
<feature type="transmembrane region" description="Helical" evidence="2">
    <location>
        <begin position="195"/>
        <end position="215"/>
    </location>
</feature>
<feature type="region of interest" description="Disordered" evidence="1">
    <location>
        <begin position="1"/>
        <end position="40"/>
    </location>
</feature>
<feature type="transmembrane region" description="Helical" evidence="2">
    <location>
        <begin position="227"/>
        <end position="246"/>
    </location>
</feature>
<keyword evidence="2" id="KW-0472">Membrane</keyword>
<evidence type="ECO:0000256" key="1">
    <source>
        <dbReference type="SAM" id="MobiDB-lite"/>
    </source>
</evidence>
<sequence length="472" mass="51083">MTQPSQLRNSFAADTVPLPRQAAWPTREPEPPDDAPSLTPGTALLGVYEGGGYDEPRYLVSRGDGQMVLISRMLNAVASALDGKRSLEQVAEEASRHYGAELNADAVRYLVENKLRPLGLATMGIPDAPAPKANPLLALSLRFVLMPGWMVRRVAAFFAPMFRPPVIVLVLAALLAMDVWLLATGRVGASIHLSVGSPGLMLTIMGVVIAGSVFHEFGHAAGCHYGGGKPAQIGVGVLIVVPAFYTNVNDAYRLDRRGRLRTDLGGIYFNAIFAVFLGALCLWTGFPALPAIIVMVHIQMMQQLLPLVRMDGYYILGDLVGVPNLFEQIRPIIRHSLLRKPPERAVTNLRRKTRIVITAWVSLVVPALVLALVNLAIFVPGYFRTAVQSMSVYYREGLAAFDNGSVSGVLLAVVSVIILLVPWVGISTMVVRTTAKIVFAVNRRLARRRKAASAPDRGGDGGLPAPEFQRAE</sequence>
<proteinExistence type="predicted"/>
<protein>
    <recommendedName>
        <fullName evidence="5">Peptide zinc metalloprotease protein</fullName>
    </recommendedName>
</protein>
<feature type="transmembrane region" description="Helical" evidence="2">
    <location>
        <begin position="162"/>
        <end position="183"/>
    </location>
</feature>
<keyword evidence="2" id="KW-1133">Transmembrane helix</keyword>
<gene>
    <name evidence="3" type="ORF">ORV05_34175</name>
</gene>
<dbReference type="RefSeq" id="WP_268755992.1">
    <property type="nucleotide sequence ID" value="NZ_CP113836.1"/>
</dbReference>
<name>A0ABY7B3N8_9PSEU</name>
<dbReference type="Proteomes" id="UP001163203">
    <property type="component" value="Chromosome"/>
</dbReference>
<dbReference type="EMBL" id="CP113836">
    <property type="protein sequence ID" value="WAL65848.1"/>
    <property type="molecule type" value="Genomic_DNA"/>
</dbReference>
<keyword evidence="2" id="KW-0812">Transmembrane</keyword>
<evidence type="ECO:0008006" key="5">
    <source>
        <dbReference type="Google" id="ProtNLM"/>
    </source>
</evidence>
<feature type="transmembrane region" description="Helical" evidence="2">
    <location>
        <begin position="267"/>
        <end position="293"/>
    </location>
</feature>
<feature type="transmembrane region" description="Helical" evidence="2">
    <location>
        <begin position="354"/>
        <end position="383"/>
    </location>
</feature>
<reference evidence="3" key="1">
    <citation type="submission" date="2022-11" db="EMBL/GenBank/DDBJ databases">
        <authorList>
            <person name="Mo P."/>
        </authorList>
    </citation>
    <scope>NUCLEOTIDE SEQUENCE</scope>
    <source>
        <strain evidence="3">HUAS 11-8</strain>
    </source>
</reference>
<evidence type="ECO:0000256" key="2">
    <source>
        <dbReference type="SAM" id="Phobius"/>
    </source>
</evidence>
<feature type="transmembrane region" description="Helical" evidence="2">
    <location>
        <begin position="403"/>
        <end position="426"/>
    </location>
</feature>